<evidence type="ECO:0000313" key="1">
    <source>
        <dbReference type="Proteomes" id="UP000192223"/>
    </source>
</evidence>
<organism evidence="1 2">
    <name type="scientific">Agrilus planipennis</name>
    <name type="common">Emerald ash borer</name>
    <name type="synonym">Agrilus marcopoli</name>
    <dbReference type="NCBI Taxonomy" id="224129"/>
    <lineage>
        <taxon>Eukaryota</taxon>
        <taxon>Metazoa</taxon>
        <taxon>Ecdysozoa</taxon>
        <taxon>Arthropoda</taxon>
        <taxon>Hexapoda</taxon>
        <taxon>Insecta</taxon>
        <taxon>Pterygota</taxon>
        <taxon>Neoptera</taxon>
        <taxon>Endopterygota</taxon>
        <taxon>Coleoptera</taxon>
        <taxon>Polyphaga</taxon>
        <taxon>Elateriformia</taxon>
        <taxon>Buprestoidea</taxon>
        <taxon>Buprestidae</taxon>
        <taxon>Agrilinae</taxon>
        <taxon>Agrilus</taxon>
    </lineage>
</organism>
<keyword evidence="1" id="KW-1185">Reference proteome</keyword>
<dbReference type="RefSeq" id="XP_025836156.1">
    <property type="nucleotide sequence ID" value="XM_025980371.1"/>
</dbReference>
<dbReference type="InParanoid" id="A0A7F5RJM2"/>
<name>A0A7F5RJM2_AGRPL</name>
<evidence type="ECO:0000313" key="2">
    <source>
        <dbReference type="RefSeq" id="XP_025836156.1"/>
    </source>
</evidence>
<accession>A0A7F5RJM2</accession>
<proteinExistence type="predicted"/>
<protein>
    <submittedName>
        <fullName evidence="2">Uncharacterized protein LOC108741713</fullName>
    </submittedName>
</protein>
<reference evidence="2" key="1">
    <citation type="submission" date="2025-08" db="UniProtKB">
        <authorList>
            <consortium name="RefSeq"/>
        </authorList>
    </citation>
    <scope>IDENTIFICATION</scope>
    <source>
        <tissue evidence="2">Entire body</tissue>
    </source>
</reference>
<sequence length="229" mass="27197">MFDKKINKHNEQNISKKVLSESADENIQETENINGQIHDAYGSSIENKNVCEQDNFEVNGNECLTDCITYSTGYIAEDFNLAWENYWYKHGESLVWSSWIKKYKDFINPEYINAHKNYEDLEAIKSPSKTNGTEAREHHFQNSESVINTSSDIKFEKELSFDDHWTHLWDSHCEEEYFYQYNQFLLKRFSFSNSKDESKYFYLLLSHVLYKALRVLKSPSFRFVCFSLV</sequence>
<gene>
    <name evidence="2" type="primary">LOC108741713</name>
</gene>
<dbReference type="OrthoDB" id="194443at2759"/>
<dbReference type="AlphaFoldDB" id="A0A7F5RJM2"/>
<dbReference type="Proteomes" id="UP000192223">
    <property type="component" value="Unplaced"/>
</dbReference>
<dbReference type="KEGG" id="apln:108741713"/>
<dbReference type="GeneID" id="108741713"/>